<dbReference type="PATRIC" id="fig|1391654.3.peg.6007"/>
<feature type="region of interest" description="Disordered" evidence="5">
    <location>
        <begin position="199"/>
        <end position="258"/>
    </location>
</feature>
<dbReference type="CDD" id="cd03354">
    <property type="entry name" value="LbH_SAT"/>
    <property type="match status" value="1"/>
</dbReference>
<dbReference type="InterPro" id="IPR053376">
    <property type="entry name" value="Serine_acetyltransferase"/>
</dbReference>
<dbReference type="InterPro" id="IPR018357">
    <property type="entry name" value="Hexapep_transf_CS"/>
</dbReference>
<evidence type="ECO:0000256" key="1">
    <source>
        <dbReference type="ARBA" id="ARBA00007274"/>
    </source>
</evidence>
<evidence type="ECO:0000256" key="3">
    <source>
        <dbReference type="ARBA" id="ARBA00022737"/>
    </source>
</evidence>
<evidence type="ECO:0000256" key="2">
    <source>
        <dbReference type="ARBA" id="ARBA00022679"/>
    </source>
</evidence>
<dbReference type="EMBL" id="CP012333">
    <property type="protein sequence ID" value="AKU99254.1"/>
    <property type="molecule type" value="Genomic_DNA"/>
</dbReference>
<dbReference type="Proteomes" id="UP000064967">
    <property type="component" value="Chromosome"/>
</dbReference>
<keyword evidence="2 6" id="KW-0808">Transferase</keyword>
<evidence type="ECO:0000313" key="7">
    <source>
        <dbReference type="Proteomes" id="UP000064967"/>
    </source>
</evidence>
<gene>
    <name evidence="6" type="ORF">AKJ09_05918</name>
</gene>
<dbReference type="AlphaFoldDB" id="A0A0K1Q1I1"/>
<dbReference type="SUPFAM" id="SSF51161">
    <property type="entry name" value="Trimeric LpxA-like enzymes"/>
    <property type="match status" value="1"/>
</dbReference>
<dbReference type="NCBIfam" id="NF041874">
    <property type="entry name" value="EPS_EpsC"/>
    <property type="match status" value="1"/>
</dbReference>
<dbReference type="KEGG" id="llu:AKJ09_05918"/>
<keyword evidence="4" id="KW-0012">Acyltransferase</keyword>
<sequence length="258" mass="25828">MGLIKQLVTDAYGVALTRYSTPSEGAPVPKAKDALVAAMVQDGYAVLAASRFREAARRWHVPGANRVLRLFQTVFYGIEIGNQVELGEGVNFAHTLGIVIGGDAKIGARVKFLGNNTVGTAKDNGYPIIEDDVVIGCGARILGPVRIGRGAIIGANAVVVTDLPPGAVAAGIPAKVLKIVPSKAAGVDALAQANGEHAPLGGHVARASNGAIDDGTHANGSTPKGSSHAASANGANGANGVHANGAVTPSSKPDAGAS</sequence>
<protein>
    <submittedName>
        <fullName evidence="6">Serine acetyltransferase</fullName>
    </submittedName>
</protein>
<feature type="compositionally biased region" description="Low complexity" evidence="5">
    <location>
        <begin position="225"/>
        <end position="247"/>
    </location>
</feature>
<dbReference type="InterPro" id="IPR001451">
    <property type="entry name" value="Hexapep"/>
</dbReference>
<proteinExistence type="inferred from homology"/>
<evidence type="ECO:0000313" key="6">
    <source>
        <dbReference type="EMBL" id="AKU99254.1"/>
    </source>
</evidence>
<dbReference type="PANTHER" id="PTHR42811">
    <property type="entry name" value="SERINE ACETYLTRANSFERASE"/>
    <property type="match status" value="1"/>
</dbReference>
<organism evidence="6 7">
    <name type="scientific">Labilithrix luteola</name>
    <dbReference type="NCBI Taxonomy" id="1391654"/>
    <lineage>
        <taxon>Bacteria</taxon>
        <taxon>Pseudomonadati</taxon>
        <taxon>Myxococcota</taxon>
        <taxon>Polyangia</taxon>
        <taxon>Polyangiales</taxon>
        <taxon>Labilitrichaceae</taxon>
        <taxon>Labilithrix</taxon>
    </lineage>
</organism>
<reference evidence="6 7" key="1">
    <citation type="submission" date="2015-08" db="EMBL/GenBank/DDBJ databases">
        <authorList>
            <person name="Babu N.S."/>
            <person name="Beckwith C.J."/>
            <person name="Beseler K.G."/>
            <person name="Brison A."/>
            <person name="Carone J.V."/>
            <person name="Caskin T.P."/>
            <person name="Diamond M."/>
            <person name="Durham M.E."/>
            <person name="Foxe J.M."/>
            <person name="Go M."/>
            <person name="Henderson B.A."/>
            <person name="Jones I.B."/>
            <person name="McGettigan J.A."/>
            <person name="Micheletti S.J."/>
            <person name="Nasrallah M.E."/>
            <person name="Ortiz D."/>
            <person name="Piller C.R."/>
            <person name="Privatt S.R."/>
            <person name="Schneider S.L."/>
            <person name="Sharp S."/>
            <person name="Smith T.C."/>
            <person name="Stanton J.D."/>
            <person name="Ullery H.E."/>
            <person name="Wilson R.J."/>
            <person name="Serrano M.G."/>
            <person name="Buck G."/>
            <person name="Lee V."/>
            <person name="Wang Y."/>
            <person name="Carvalho R."/>
            <person name="Voegtly L."/>
            <person name="Shi R."/>
            <person name="Duckworth R."/>
            <person name="Johnson A."/>
            <person name="Loviza R."/>
            <person name="Walstead R."/>
            <person name="Shah Z."/>
            <person name="Kiflezghi M."/>
            <person name="Wade K."/>
            <person name="Ball S.L."/>
            <person name="Bradley K.W."/>
            <person name="Asai D.J."/>
            <person name="Bowman C.A."/>
            <person name="Russell D.A."/>
            <person name="Pope W.H."/>
            <person name="Jacobs-Sera D."/>
            <person name="Hendrix R.W."/>
            <person name="Hatfull G.F."/>
        </authorList>
    </citation>
    <scope>NUCLEOTIDE SEQUENCE [LARGE SCALE GENOMIC DNA]</scope>
    <source>
        <strain evidence="6 7">DSM 27648</strain>
    </source>
</reference>
<accession>A0A0K1Q1I1</accession>
<keyword evidence="7" id="KW-1185">Reference proteome</keyword>
<dbReference type="InterPro" id="IPR011004">
    <property type="entry name" value="Trimer_LpxA-like_sf"/>
</dbReference>
<keyword evidence="3" id="KW-0677">Repeat</keyword>
<dbReference type="Gene3D" id="2.160.10.10">
    <property type="entry name" value="Hexapeptide repeat proteins"/>
    <property type="match status" value="1"/>
</dbReference>
<evidence type="ECO:0000256" key="4">
    <source>
        <dbReference type="ARBA" id="ARBA00023315"/>
    </source>
</evidence>
<dbReference type="PROSITE" id="PS00101">
    <property type="entry name" value="HEXAPEP_TRANSFERASES"/>
    <property type="match status" value="1"/>
</dbReference>
<evidence type="ECO:0000256" key="5">
    <source>
        <dbReference type="SAM" id="MobiDB-lite"/>
    </source>
</evidence>
<dbReference type="STRING" id="1391654.AKJ09_05918"/>
<dbReference type="Pfam" id="PF00132">
    <property type="entry name" value="Hexapep"/>
    <property type="match status" value="1"/>
</dbReference>
<dbReference type="GO" id="GO:0016746">
    <property type="term" value="F:acyltransferase activity"/>
    <property type="evidence" value="ECO:0007669"/>
    <property type="project" value="UniProtKB-KW"/>
</dbReference>
<comment type="similarity">
    <text evidence="1">Belongs to the transferase hexapeptide repeat family.</text>
</comment>
<dbReference type="InterPro" id="IPR045304">
    <property type="entry name" value="LbH_SAT"/>
</dbReference>
<dbReference type="RefSeq" id="WP_275936648.1">
    <property type="nucleotide sequence ID" value="NZ_CP012333.1"/>
</dbReference>
<name>A0A0K1Q1I1_9BACT</name>